<gene>
    <name evidence="3" type="ORF">TRFO_35389</name>
</gene>
<comment type="caution">
    <text evidence="3">The sequence shown here is derived from an EMBL/GenBank/DDBJ whole genome shotgun (WGS) entry which is preliminary data.</text>
</comment>
<keyword evidence="4" id="KW-1185">Reference proteome</keyword>
<protein>
    <submittedName>
        <fullName evidence="3">Uncharacterized protein</fullName>
    </submittedName>
</protein>
<accession>A0A1J4JKY5</accession>
<evidence type="ECO:0000313" key="4">
    <source>
        <dbReference type="Proteomes" id="UP000179807"/>
    </source>
</evidence>
<dbReference type="EMBL" id="MLAK01001068">
    <property type="protein sequence ID" value="OHS98235.1"/>
    <property type="molecule type" value="Genomic_DNA"/>
</dbReference>
<evidence type="ECO:0000256" key="2">
    <source>
        <dbReference type="SAM" id="MobiDB-lite"/>
    </source>
</evidence>
<proteinExistence type="predicted"/>
<sequence length="193" mass="22559">MNRKRNQSQLAQRSQRYNRDRLFQSSLSNRSLPYPDFRHTKNEENENNENLKPLPRNSVTTSLKHRKPVPFNRSCELPVSYVEPPILAIEQPAEDPELIEARKMNKNAFRLPIDELRSLYKDLVMRYKLGADQFNKLERKRAKMTNQLDILRKQVKNLEKEQAIVEAEFVRLGLASTNSPSPNPKPESHLAPK</sequence>
<keyword evidence="1" id="KW-0175">Coiled coil</keyword>
<dbReference type="Proteomes" id="UP000179807">
    <property type="component" value="Unassembled WGS sequence"/>
</dbReference>
<dbReference type="GeneID" id="94844927"/>
<dbReference type="VEuPathDB" id="TrichDB:TRFO_35389"/>
<evidence type="ECO:0000313" key="3">
    <source>
        <dbReference type="EMBL" id="OHS98235.1"/>
    </source>
</evidence>
<feature type="region of interest" description="Disordered" evidence="2">
    <location>
        <begin position="1"/>
        <end position="62"/>
    </location>
</feature>
<dbReference type="AlphaFoldDB" id="A0A1J4JKY5"/>
<feature type="coiled-coil region" evidence="1">
    <location>
        <begin position="134"/>
        <end position="168"/>
    </location>
</feature>
<organism evidence="3 4">
    <name type="scientific">Tritrichomonas foetus</name>
    <dbReference type="NCBI Taxonomy" id="1144522"/>
    <lineage>
        <taxon>Eukaryota</taxon>
        <taxon>Metamonada</taxon>
        <taxon>Parabasalia</taxon>
        <taxon>Tritrichomonadida</taxon>
        <taxon>Tritrichomonadidae</taxon>
        <taxon>Tritrichomonas</taxon>
    </lineage>
</organism>
<evidence type="ECO:0000256" key="1">
    <source>
        <dbReference type="SAM" id="Coils"/>
    </source>
</evidence>
<reference evidence="3" key="1">
    <citation type="submission" date="2016-10" db="EMBL/GenBank/DDBJ databases">
        <authorList>
            <person name="Benchimol M."/>
            <person name="Almeida L.G."/>
            <person name="Vasconcelos A.T."/>
            <person name="Perreira-Neves A."/>
            <person name="Rosa I.A."/>
            <person name="Tasca T."/>
            <person name="Bogo M.R."/>
            <person name="de Souza W."/>
        </authorList>
    </citation>
    <scope>NUCLEOTIDE SEQUENCE [LARGE SCALE GENOMIC DNA]</scope>
    <source>
        <strain evidence="3">K</strain>
    </source>
</reference>
<name>A0A1J4JKY5_9EUKA</name>
<dbReference type="RefSeq" id="XP_068351372.1">
    <property type="nucleotide sequence ID" value="XM_068510223.1"/>
</dbReference>